<feature type="transmembrane region" description="Helical" evidence="7">
    <location>
        <begin position="55"/>
        <end position="73"/>
    </location>
</feature>
<dbReference type="RefSeq" id="WP_014968306.1">
    <property type="nucleotide sequence ID" value="NC_018664.1"/>
</dbReference>
<dbReference type="GO" id="GO:0055085">
    <property type="term" value="P:transmembrane transport"/>
    <property type="evidence" value="ECO:0007669"/>
    <property type="project" value="InterPro"/>
</dbReference>
<dbReference type="HOGENOM" id="CLU_046113_0_1_9"/>
<evidence type="ECO:0000256" key="7">
    <source>
        <dbReference type="RuleBase" id="RU363032"/>
    </source>
</evidence>
<keyword evidence="3" id="KW-1003">Cell membrane</keyword>
<dbReference type="GO" id="GO:0005886">
    <property type="term" value="C:plasma membrane"/>
    <property type="evidence" value="ECO:0007669"/>
    <property type="project" value="UniProtKB-SubCell"/>
</dbReference>
<organism evidence="9 10">
    <name type="scientific">Gottschalkia acidurici (strain ATCC 7906 / DSM 604 / BCRC 14475 / CIP 104303 / KCTC 5404 / NCIMB 10678 / 9a)</name>
    <name type="common">Clostridium acidurici</name>
    <dbReference type="NCBI Taxonomy" id="1128398"/>
    <lineage>
        <taxon>Bacteria</taxon>
        <taxon>Bacillati</taxon>
        <taxon>Bacillota</taxon>
        <taxon>Tissierellia</taxon>
        <taxon>Tissierellales</taxon>
        <taxon>Gottschalkiaceae</taxon>
        <taxon>Gottschalkia</taxon>
    </lineage>
</organism>
<dbReference type="InterPro" id="IPR000515">
    <property type="entry name" value="MetI-like"/>
</dbReference>
<dbReference type="PROSITE" id="PS50928">
    <property type="entry name" value="ABC_TM1"/>
    <property type="match status" value="1"/>
</dbReference>
<dbReference type="Proteomes" id="UP000006094">
    <property type="component" value="Chromosome"/>
</dbReference>
<evidence type="ECO:0000313" key="10">
    <source>
        <dbReference type="Proteomes" id="UP000006094"/>
    </source>
</evidence>
<dbReference type="STRING" id="1128398.Curi_c21670"/>
<dbReference type="KEGG" id="cad:Curi_c21670"/>
<sequence>MKAVTYLKEETTTGEIKERKTHKIKAILPLIGILINNIVYYFLPSYRSDLNTTNVYPILLWIIGLIYIGILFISRNNKKSKENVIDKAPILLAVTLLLIGLDILTLKTGFLPLPYFPWPDRILNAIINDREVLAVSVLHSLRLLAVGYISGAIVGLITGVLMGWYKWAYYWINPFMKAIGPIPAVTWIPLIMLLFPTGIYGSAFLIFLAVWFPVTLMTSSGISNVRNAYFEVAKTLGGNEKFLILKVAIPAALPNIFLGLFQGMTVSCVTLMVAEMLGVEAGLGWYISWATGWAEYDKVYASILIILITFSSIITLLFKIRSRALSWQKGVIKW</sequence>
<evidence type="ECO:0000256" key="5">
    <source>
        <dbReference type="ARBA" id="ARBA00022989"/>
    </source>
</evidence>
<proteinExistence type="inferred from homology"/>
<keyword evidence="5 7" id="KW-1133">Transmembrane helix</keyword>
<reference evidence="9 10" key="1">
    <citation type="journal article" date="2012" name="PLoS ONE">
        <title>The purine-utilizing bacterium Clostridium acidurici 9a: a genome-guided metabolic reconsideration.</title>
        <authorList>
            <person name="Hartwich K."/>
            <person name="Poehlein A."/>
            <person name="Daniel R."/>
        </authorList>
    </citation>
    <scope>NUCLEOTIDE SEQUENCE [LARGE SCALE GENOMIC DNA]</scope>
    <source>
        <strain evidence="10">ATCC 7906 / DSM 604 / BCRC 14475 / CIP 104303 / KCTC 5404 / NCIMB 10678 / 9a</strain>
    </source>
</reference>
<feature type="transmembrane region" description="Helical" evidence="7">
    <location>
        <begin position="26"/>
        <end position="43"/>
    </location>
</feature>
<comment type="subcellular location">
    <subcellularLocation>
        <location evidence="1 7">Cell membrane</location>
        <topology evidence="1 7">Multi-pass membrane protein</topology>
    </subcellularLocation>
</comment>
<feature type="transmembrane region" description="Helical" evidence="7">
    <location>
        <begin position="242"/>
        <end position="261"/>
    </location>
</feature>
<dbReference type="Gene3D" id="1.10.3720.10">
    <property type="entry name" value="MetI-like"/>
    <property type="match status" value="1"/>
</dbReference>
<dbReference type="InterPro" id="IPR035906">
    <property type="entry name" value="MetI-like_sf"/>
</dbReference>
<feature type="transmembrane region" description="Helical" evidence="7">
    <location>
        <begin position="85"/>
        <end position="106"/>
    </location>
</feature>
<dbReference type="eggNOG" id="COG0600">
    <property type="taxonomic scope" value="Bacteria"/>
</dbReference>
<accession>K0B2K3</accession>
<evidence type="ECO:0000256" key="3">
    <source>
        <dbReference type="ARBA" id="ARBA00022475"/>
    </source>
</evidence>
<keyword evidence="4 7" id="KW-0812">Transmembrane</keyword>
<feature type="transmembrane region" description="Helical" evidence="7">
    <location>
        <begin position="143"/>
        <end position="165"/>
    </location>
</feature>
<dbReference type="OrthoDB" id="9804353at2"/>
<dbReference type="EMBL" id="CP003326">
    <property type="protein sequence ID" value="AFS79170.1"/>
    <property type="molecule type" value="Genomic_DNA"/>
</dbReference>
<dbReference type="AlphaFoldDB" id="K0B2K3"/>
<evidence type="ECO:0000313" key="9">
    <source>
        <dbReference type="EMBL" id="AFS79170.1"/>
    </source>
</evidence>
<dbReference type="Pfam" id="PF00528">
    <property type="entry name" value="BPD_transp_1"/>
    <property type="match status" value="1"/>
</dbReference>
<feature type="domain" description="ABC transmembrane type-1" evidence="8">
    <location>
        <begin position="137"/>
        <end position="318"/>
    </location>
</feature>
<dbReference type="CDD" id="cd06261">
    <property type="entry name" value="TM_PBP2"/>
    <property type="match status" value="1"/>
</dbReference>
<dbReference type="PANTHER" id="PTHR30151">
    <property type="entry name" value="ALKANE SULFONATE ABC TRANSPORTER-RELATED, MEMBRANE SUBUNIT"/>
    <property type="match status" value="1"/>
</dbReference>
<dbReference type="SUPFAM" id="SSF161098">
    <property type="entry name" value="MetI-like"/>
    <property type="match status" value="1"/>
</dbReference>
<evidence type="ECO:0000259" key="8">
    <source>
        <dbReference type="PROSITE" id="PS50928"/>
    </source>
</evidence>
<name>K0B2K3_GOTA9</name>
<protein>
    <submittedName>
        <fullName evidence="9">Nitrate/sulfonate/bicarbonate ABC transporter permease protein</fullName>
    </submittedName>
</protein>
<keyword evidence="10" id="KW-1185">Reference proteome</keyword>
<gene>
    <name evidence="9" type="ordered locus">Curi_c21670</name>
</gene>
<evidence type="ECO:0000256" key="2">
    <source>
        <dbReference type="ARBA" id="ARBA00022448"/>
    </source>
</evidence>
<evidence type="ECO:0000256" key="4">
    <source>
        <dbReference type="ARBA" id="ARBA00022692"/>
    </source>
</evidence>
<keyword evidence="6 7" id="KW-0472">Membrane</keyword>
<evidence type="ECO:0000256" key="6">
    <source>
        <dbReference type="ARBA" id="ARBA00023136"/>
    </source>
</evidence>
<dbReference type="PANTHER" id="PTHR30151:SF0">
    <property type="entry name" value="ABC TRANSPORTER PERMEASE PROTEIN MJ0413-RELATED"/>
    <property type="match status" value="1"/>
</dbReference>
<evidence type="ECO:0000256" key="1">
    <source>
        <dbReference type="ARBA" id="ARBA00004651"/>
    </source>
</evidence>
<feature type="transmembrane region" description="Helical" evidence="7">
    <location>
        <begin position="299"/>
        <end position="318"/>
    </location>
</feature>
<feature type="transmembrane region" description="Helical" evidence="7">
    <location>
        <begin position="186"/>
        <end position="212"/>
    </location>
</feature>
<keyword evidence="2 7" id="KW-0813">Transport</keyword>
<comment type="similarity">
    <text evidence="7">Belongs to the binding-protein-dependent transport system permease family.</text>
</comment>